<evidence type="ECO:0000313" key="2">
    <source>
        <dbReference type="EMBL" id="KAK2947832.1"/>
    </source>
</evidence>
<protein>
    <submittedName>
        <fullName evidence="2">Uncharacterized protein</fullName>
    </submittedName>
</protein>
<name>A0ABQ9XB15_9EUKA</name>
<organism evidence="2 3">
    <name type="scientific">Blattamonas nauphoetae</name>
    <dbReference type="NCBI Taxonomy" id="2049346"/>
    <lineage>
        <taxon>Eukaryota</taxon>
        <taxon>Metamonada</taxon>
        <taxon>Preaxostyla</taxon>
        <taxon>Oxymonadida</taxon>
        <taxon>Blattamonas</taxon>
    </lineage>
</organism>
<evidence type="ECO:0000256" key="1">
    <source>
        <dbReference type="SAM" id="MobiDB-lite"/>
    </source>
</evidence>
<reference evidence="2 3" key="1">
    <citation type="journal article" date="2022" name="bioRxiv">
        <title>Genomics of Preaxostyla Flagellates Illuminates Evolutionary Transitions and the Path Towards Mitochondrial Loss.</title>
        <authorList>
            <person name="Novak L.V.F."/>
            <person name="Treitli S.C."/>
            <person name="Pyrih J."/>
            <person name="Halakuc P."/>
            <person name="Pipaliya S.V."/>
            <person name="Vacek V."/>
            <person name="Brzon O."/>
            <person name="Soukal P."/>
            <person name="Eme L."/>
            <person name="Dacks J.B."/>
            <person name="Karnkowska A."/>
            <person name="Elias M."/>
            <person name="Hampl V."/>
        </authorList>
    </citation>
    <scope>NUCLEOTIDE SEQUENCE [LARGE SCALE GENOMIC DNA]</scope>
    <source>
        <strain evidence="2">NAU3</strain>
        <tissue evidence="2">Gut</tissue>
    </source>
</reference>
<comment type="caution">
    <text evidence="2">The sequence shown here is derived from an EMBL/GenBank/DDBJ whole genome shotgun (WGS) entry which is preliminary data.</text>
</comment>
<evidence type="ECO:0000313" key="3">
    <source>
        <dbReference type="Proteomes" id="UP001281761"/>
    </source>
</evidence>
<dbReference type="Proteomes" id="UP001281761">
    <property type="component" value="Unassembled WGS sequence"/>
</dbReference>
<proteinExistence type="predicted"/>
<keyword evidence="3" id="KW-1185">Reference proteome</keyword>
<gene>
    <name evidence="2" type="ORF">BLNAU_17252</name>
</gene>
<dbReference type="EMBL" id="JARBJD010000190">
    <property type="protein sequence ID" value="KAK2947832.1"/>
    <property type="molecule type" value="Genomic_DNA"/>
</dbReference>
<accession>A0ABQ9XB15</accession>
<sequence>MGHSSSSLRKTMAKSNPALAEQRQSRNAQVQQFVLPPLLFTNPAHFIVHSSIITRSSVAITLMEYSDISSLLLQSPISKGITTVTITILSLPTVGSRVGGIRFALIDSSAPIPKLGEFIGYDVKGILSHSVHRLVFSAATLHPRDTDLEMSRIAHILRKEIVCGWRWTWTPNLERWTSIVHRVIPTSTSCTAFSNNLGFSLEGLAHSFTPNWPNSNDDAMSARFLGSWIKQHVFPSTEQDFEPDIEKESFELSLPSTSSHLSTLSNASCFLVGDTEQCSESKY</sequence>
<feature type="region of interest" description="Disordered" evidence="1">
    <location>
        <begin position="1"/>
        <end position="21"/>
    </location>
</feature>